<evidence type="ECO:0000256" key="3">
    <source>
        <dbReference type="ARBA" id="ARBA00007244"/>
    </source>
</evidence>
<keyword evidence="6 13" id="KW-0812">Transmembrane</keyword>
<dbReference type="CDD" id="cd03499">
    <property type="entry name" value="SQR_TypeC_SdhC"/>
    <property type="match status" value="1"/>
</dbReference>
<dbReference type="NCBIfam" id="TIGR02970">
    <property type="entry name" value="succ_dehyd_cytB"/>
    <property type="match status" value="1"/>
</dbReference>
<feature type="transmembrane region" description="Helical" evidence="13">
    <location>
        <begin position="108"/>
        <end position="131"/>
    </location>
</feature>
<dbReference type="PANTHER" id="PTHR10978:SF5">
    <property type="entry name" value="SUCCINATE DEHYDROGENASE CYTOCHROME B560 SUBUNIT, MITOCHONDRIAL"/>
    <property type="match status" value="1"/>
</dbReference>
<evidence type="ECO:0000256" key="9">
    <source>
        <dbReference type="ARBA" id="ARBA00023004"/>
    </source>
</evidence>
<evidence type="ECO:0000256" key="6">
    <source>
        <dbReference type="ARBA" id="ARBA00022692"/>
    </source>
</evidence>
<dbReference type="AlphaFoldDB" id="A0A2T4ZG56"/>
<evidence type="ECO:0000256" key="1">
    <source>
        <dbReference type="ARBA" id="ARBA00004050"/>
    </source>
</evidence>
<evidence type="ECO:0000256" key="2">
    <source>
        <dbReference type="ARBA" id="ARBA00004141"/>
    </source>
</evidence>
<comment type="cofactor">
    <cofactor evidence="12">
        <name>heme</name>
        <dbReference type="ChEBI" id="CHEBI:30413"/>
    </cofactor>
    <text evidence="12">The heme is bound between the two transmembrane subunits.</text>
</comment>
<evidence type="ECO:0000313" key="15">
    <source>
        <dbReference type="Proteomes" id="UP000241808"/>
    </source>
</evidence>
<reference evidence="14 15" key="1">
    <citation type="submission" date="2018-04" db="EMBL/GenBank/DDBJ databases">
        <title>Genomic Encyclopedia of Archaeal and Bacterial Type Strains, Phase II (KMG-II): from individual species to whole genera.</title>
        <authorList>
            <person name="Goeker M."/>
        </authorList>
    </citation>
    <scope>NUCLEOTIDE SEQUENCE [LARGE SCALE GENOMIC DNA]</scope>
    <source>
        <strain evidence="14 15">DSM 25521</strain>
    </source>
</reference>
<dbReference type="PIRSF" id="PIRSF000178">
    <property type="entry name" value="SDH_cyt_b560"/>
    <property type="match status" value="1"/>
</dbReference>
<organism evidence="14 15">
    <name type="scientific">Phreatobacter oligotrophus</name>
    <dbReference type="NCBI Taxonomy" id="1122261"/>
    <lineage>
        <taxon>Bacteria</taxon>
        <taxon>Pseudomonadati</taxon>
        <taxon>Pseudomonadota</taxon>
        <taxon>Alphaproteobacteria</taxon>
        <taxon>Hyphomicrobiales</taxon>
        <taxon>Phreatobacteraceae</taxon>
        <taxon>Phreatobacter</taxon>
    </lineage>
</organism>
<proteinExistence type="inferred from homology"/>
<dbReference type="InterPro" id="IPR014314">
    <property type="entry name" value="Succ_DH_cytb556"/>
</dbReference>
<dbReference type="EMBL" id="PZZL01000002">
    <property type="protein sequence ID" value="PTM60901.1"/>
    <property type="molecule type" value="Genomic_DNA"/>
</dbReference>
<dbReference type="OrthoDB" id="9799441at2"/>
<evidence type="ECO:0000256" key="5">
    <source>
        <dbReference type="ARBA" id="ARBA00022617"/>
    </source>
</evidence>
<dbReference type="Pfam" id="PF01127">
    <property type="entry name" value="Sdh_cyt"/>
    <property type="match status" value="1"/>
</dbReference>
<dbReference type="Proteomes" id="UP000241808">
    <property type="component" value="Unassembled WGS sequence"/>
</dbReference>
<accession>A0A2T4ZG56</accession>
<comment type="similarity">
    <text evidence="3">Belongs to the cytochrome b560 family.</text>
</comment>
<keyword evidence="9 12" id="KW-0408">Iron</keyword>
<keyword evidence="15" id="KW-1185">Reference proteome</keyword>
<dbReference type="GO" id="GO:0046872">
    <property type="term" value="F:metal ion binding"/>
    <property type="evidence" value="ECO:0007669"/>
    <property type="project" value="UniProtKB-KW"/>
</dbReference>
<name>A0A2T4ZG56_9HYPH</name>
<gene>
    <name evidence="14" type="ORF">C8P69_102286</name>
</gene>
<dbReference type="InterPro" id="IPR018495">
    <property type="entry name" value="Succ_DH_cyt_bsu_CS"/>
</dbReference>
<dbReference type="Gene3D" id="1.20.1300.10">
    <property type="entry name" value="Fumarate reductase/succinate dehydrogenase, transmembrane subunit"/>
    <property type="match status" value="1"/>
</dbReference>
<keyword evidence="10 13" id="KW-0472">Membrane</keyword>
<evidence type="ECO:0000256" key="11">
    <source>
        <dbReference type="ARBA" id="ARBA00025912"/>
    </source>
</evidence>
<dbReference type="PANTHER" id="PTHR10978">
    <property type="entry name" value="SUCCINATE DEHYDROGENASE CYTOCHROME B560 SUBUNIT"/>
    <property type="match status" value="1"/>
</dbReference>
<dbReference type="InterPro" id="IPR000701">
    <property type="entry name" value="SuccDH_FuR_B_TM-su"/>
</dbReference>
<dbReference type="InterPro" id="IPR034804">
    <property type="entry name" value="SQR/QFR_C/D"/>
</dbReference>
<evidence type="ECO:0000256" key="7">
    <source>
        <dbReference type="ARBA" id="ARBA00022723"/>
    </source>
</evidence>
<comment type="caution">
    <text evidence="14">The sequence shown here is derived from an EMBL/GenBank/DDBJ whole genome shotgun (WGS) entry which is preliminary data.</text>
</comment>
<evidence type="ECO:0000256" key="10">
    <source>
        <dbReference type="ARBA" id="ARBA00023136"/>
    </source>
</evidence>
<comment type="subunit">
    <text evidence="11">Part of an enzyme complex containing four subunits: a flavoprotein, an iron-sulfur protein, plus two membrane-anchoring proteins, SdhC and SdhD. The complex can form homotrimers.</text>
</comment>
<keyword evidence="5 12" id="KW-0349">Heme</keyword>
<evidence type="ECO:0000313" key="14">
    <source>
        <dbReference type="EMBL" id="PTM60901.1"/>
    </source>
</evidence>
<dbReference type="SUPFAM" id="SSF81343">
    <property type="entry name" value="Fumarate reductase respiratory complex transmembrane subunits"/>
    <property type="match status" value="1"/>
</dbReference>
<dbReference type="GO" id="GO:0006099">
    <property type="term" value="P:tricarboxylic acid cycle"/>
    <property type="evidence" value="ECO:0007669"/>
    <property type="project" value="InterPro"/>
</dbReference>
<protein>
    <recommendedName>
        <fullName evidence="4">Succinate dehydrogenase cytochrome b556 subunit</fullName>
    </recommendedName>
</protein>
<dbReference type="GO" id="GO:0016020">
    <property type="term" value="C:membrane"/>
    <property type="evidence" value="ECO:0007669"/>
    <property type="project" value="UniProtKB-SubCell"/>
</dbReference>
<evidence type="ECO:0000256" key="13">
    <source>
        <dbReference type="SAM" id="Phobius"/>
    </source>
</evidence>
<feature type="transmembrane region" description="Helical" evidence="13">
    <location>
        <begin position="29"/>
        <end position="50"/>
    </location>
</feature>
<feature type="binding site" description="axial binding residue" evidence="12">
    <location>
        <position position="85"/>
    </location>
    <ligand>
        <name>heme</name>
        <dbReference type="ChEBI" id="CHEBI:30413"/>
        <note>ligand shared with second transmembrane subunit</note>
    </ligand>
    <ligandPart>
        <name>Fe</name>
        <dbReference type="ChEBI" id="CHEBI:18248"/>
    </ligandPart>
</feature>
<dbReference type="GO" id="GO:0009055">
    <property type="term" value="F:electron transfer activity"/>
    <property type="evidence" value="ECO:0007669"/>
    <property type="project" value="InterPro"/>
</dbReference>
<dbReference type="PROSITE" id="PS01001">
    <property type="entry name" value="SDH_CYT_2"/>
    <property type="match status" value="1"/>
</dbReference>
<evidence type="ECO:0000256" key="12">
    <source>
        <dbReference type="PIRSR" id="PIRSR000178-1"/>
    </source>
</evidence>
<dbReference type="PROSITE" id="PS01000">
    <property type="entry name" value="SDH_CYT_1"/>
    <property type="match status" value="1"/>
</dbReference>
<dbReference type="RefSeq" id="WP_108174837.1">
    <property type="nucleotide sequence ID" value="NZ_JAIESU010000003.1"/>
</dbReference>
<evidence type="ECO:0000256" key="8">
    <source>
        <dbReference type="ARBA" id="ARBA00022989"/>
    </source>
</evidence>
<sequence length="135" mass="15107">MADSKPVIERPLSPHLQIYRPMLTMMMSIVHRVTGAALFFGTLLLAWWLIAVASGPSSYATFQWFAGSIIGRIILFGYTWALFHHMLGGIRHFIWDTGRGFGVNEREWLARATLIGSIALTLVTWIIAYAVRGGV</sequence>
<comment type="function">
    <text evidence="1">Membrane-anchoring subunit of succinate dehydrogenase (SDH).</text>
</comment>
<keyword evidence="8 13" id="KW-1133">Transmembrane helix</keyword>
<feature type="transmembrane region" description="Helical" evidence="13">
    <location>
        <begin position="62"/>
        <end position="87"/>
    </location>
</feature>
<comment type="subcellular location">
    <subcellularLocation>
        <location evidence="2">Membrane</location>
        <topology evidence="2">Multi-pass membrane protein</topology>
    </subcellularLocation>
</comment>
<evidence type="ECO:0000256" key="4">
    <source>
        <dbReference type="ARBA" id="ARBA00020076"/>
    </source>
</evidence>
<keyword evidence="7 12" id="KW-0479">Metal-binding</keyword>